<dbReference type="InterPro" id="IPR011008">
    <property type="entry name" value="Dimeric_a/b-barrel"/>
</dbReference>
<evidence type="ECO:0000313" key="3">
    <source>
        <dbReference type="Proteomes" id="UP000198215"/>
    </source>
</evidence>
<dbReference type="EMBL" id="LT607753">
    <property type="protein sequence ID" value="SCG36912.1"/>
    <property type="molecule type" value="Genomic_DNA"/>
</dbReference>
<dbReference type="AlphaFoldDB" id="A0A1C5GSZ2"/>
<dbReference type="InterPro" id="IPR010753">
    <property type="entry name" value="DUF1330"/>
</dbReference>
<reference evidence="3" key="1">
    <citation type="submission" date="2016-06" db="EMBL/GenBank/DDBJ databases">
        <authorList>
            <person name="Varghese N."/>
            <person name="Submissions Spin"/>
        </authorList>
    </citation>
    <scope>NUCLEOTIDE SEQUENCE [LARGE SCALE GENOMIC DNA]</scope>
    <source>
        <strain evidence="3">DSM 45161</strain>
    </source>
</reference>
<dbReference type="PANTHER" id="PTHR41521:SF4">
    <property type="entry name" value="BLR0684 PROTEIN"/>
    <property type="match status" value="1"/>
</dbReference>
<dbReference type="OrthoDB" id="9806380at2"/>
<feature type="domain" description="DUF1330" evidence="1">
    <location>
        <begin position="2"/>
        <end position="94"/>
    </location>
</feature>
<dbReference type="SUPFAM" id="SSF54909">
    <property type="entry name" value="Dimeric alpha+beta barrel"/>
    <property type="match status" value="1"/>
</dbReference>
<dbReference type="RefSeq" id="WP_088974322.1">
    <property type="nucleotide sequence ID" value="NZ_LT607753.1"/>
</dbReference>
<organism evidence="2 3">
    <name type="scientific">Micromonospora coxensis</name>
    <dbReference type="NCBI Taxonomy" id="356852"/>
    <lineage>
        <taxon>Bacteria</taxon>
        <taxon>Bacillati</taxon>
        <taxon>Actinomycetota</taxon>
        <taxon>Actinomycetes</taxon>
        <taxon>Micromonosporales</taxon>
        <taxon>Micromonosporaceae</taxon>
        <taxon>Micromonospora</taxon>
    </lineage>
</organism>
<keyword evidence="3" id="KW-1185">Reference proteome</keyword>
<sequence>MTVYALAQIRVHDRARYDRYAAAFLPVLAKYRGRLLAADESPQVVEGDWPYDKAVLMAFDDRESFRAWADSPEYREISRDRVAATDGMVLLLDGLPGRPARGPDA</sequence>
<dbReference type="Gene3D" id="3.30.70.100">
    <property type="match status" value="1"/>
</dbReference>
<proteinExistence type="predicted"/>
<dbReference type="PANTHER" id="PTHR41521">
    <property type="match status" value="1"/>
</dbReference>
<accession>A0A1C5GSZ2</accession>
<name>A0A1C5GSZ2_9ACTN</name>
<protein>
    <submittedName>
        <fullName evidence="2">Uncharacterized conserved protein, DUF1330 family</fullName>
    </submittedName>
</protein>
<evidence type="ECO:0000313" key="2">
    <source>
        <dbReference type="EMBL" id="SCG36912.1"/>
    </source>
</evidence>
<dbReference type="Proteomes" id="UP000198215">
    <property type="component" value="Chromosome I"/>
</dbReference>
<gene>
    <name evidence="2" type="ORF">GA0070614_0338</name>
</gene>
<evidence type="ECO:0000259" key="1">
    <source>
        <dbReference type="Pfam" id="PF07045"/>
    </source>
</evidence>
<dbReference type="Pfam" id="PF07045">
    <property type="entry name" value="DUF1330"/>
    <property type="match status" value="1"/>
</dbReference>